<organism evidence="1 2">
    <name type="scientific">Thermus virus P23-45</name>
    <name type="common">Thermus thermophilus phage P23-45</name>
    <dbReference type="NCBI Taxonomy" id="2914006"/>
    <lineage>
        <taxon>Viruses</taxon>
        <taxon>Duplodnaviria</taxon>
        <taxon>Heunggongvirae</taxon>
        <taxon>Uroviricota</taxon>
        <taxon>Caudoviricetes</taxon>
        <taxon>Oshimavirus</taxon>
        <taxon>Oshimavirus P2345</taxon>
    </lineage>
</organism>
<name>A7XX55_BP234</name>
<evidence type="ECO:0000313" key="1">
    <source>
        <dbReference type="EMBL" id="ABU96864.1"/>
    </source>
</evidence>
<dbReference type="RefSeq" id="YP_001467884.1">
    <property type="nucleotide sequence ID" value="NC_009803.1"/>
</dbReference>
<accession>A7XX55</accession>
<protein>
    <submittedName>
        <fullName evidence="1">Uncharacterized protein</fullName>
    </submittedName>
</protein>
<gene>
    <name evidence="1" type="ORF">P23p31</name>
</gene>
<sequence length="93" mass="10376">MRPQTMYDERLVDGVTYISFARVKDADIKRMVGKLSVGHLVNLAYANPEVFAVFCLYQAWVLLPKDDEGFVPLPAALEKAKEVAESFLKGGNL</sequence>
<dbReference type="GeneID" id="5600452"/>
<proteinExistence type="predicted"/>
<organismHost>
    <name type="scientific">Thermus thermophilus</name>
    <dbReference type="NCBI Taxonomy" id="274"/>
</organismHost>
<dbReference type="KEGG" id="vg:5600452"/>
<keyword evidence="2" id="KW-1185">Reference proteome</keyword>
<reference evidence="1 2" key="1">
    <citation type="journal article" date="2008" name="J. Mol. Biol.">
        <title>Genome comparison and proteomic characterization of Thermus thermophilus bacteriophages P23-45 and P74-26: siphoviruses with triplex-forming sequences and the longest known tails.</title>
        <authorList>
            <person name="Minakhin L."/>
            <person name="Goel M."/>
            <person name="Berdygulova Z."/>
            <person name="Ramanculov E."/>
            <person name="Florens L."/>
            <person name="Glazko G."/>
            <person name="Karamychev V.N."/>
            <person name="Slesarev A.I."/>
            <person name="Kozyavkin S.A."/>
            <person name="Khromov I."/>
            <person name="Ackermann H.W."/>
            <person name="Washburn M."/>
            <person name="Mushegian A."/>
            <person name="Severinov K."/>
        </authorList>
    </citation>
    <scope>NUCLEOTIDE SEQUENCE</scope>
</reference>
<dbReference type="Proteomes" id="UP000001132">
    <property type="component" value="Segment"/>
</dbReference>
<dbReference type="EMBL" id="EU100883">
    <property type="protein sequence ID" value="ABU96864.1"/>
    <property type="molecule type" value="Genomic_DNA"/>
</dbReference>
<evidence type="ECO:0000313" key="2">
    <source>
        <dbReference type="Proteomes" id="UP000001132"/>
    </source>
</evidence>